<sequence>MSQNILITGASGYLGGTLLSRWNEARLDGYDKLFALYGAVPLNFSLDDQDAITEAITKHRINIVCFMVDVVSSDAQLRFIKALATLKQETHQEVHLLHTSGAKLFSARAGAPTDREISDADPNLYDIQKQQTPENALTQKAVNTNNTIVEQDEASGVRTYIFVPCLVYGKGEGFGNQISIQTVAAVKAAKATGQVYKISKGRPVWPVCHVLDNNTLYVSLLRAILNNENPDHGRHGYYLAASGSIVVDDLYVAMAAALAKRGIVKTDTVEYADDAALEKIGRALGCDPAHVEVHLGGLCTLTAARGARLGWKPQFSKEHAFEAADEEVDWILRCLE</sequence>
<dbReference type="AlphaFoldDB" id="A0A6A6AWJ1"/>
<dbReference type="GeneID" id="54302102"/>
<dbReference type="PANTHER" id="PTHR48079">
    <property type="entry name" value="PROTEIN YEEZ"/>
    <property type="match status" value="1"/>
</dbReference>
<dbReference type="RefSeq" id="XP_033391064.1">
    <property type="nucleotide sequence ID" value="XM_033544606.1"/>
</dbReference>
<gene>
    <name evidence="2" type="ORF">K452DRAFT_323110</name>
</gene>
<proteinExistence type="predicted"/>
<dbReference type="OrthoDB" id="10262413at2759"/>
<dbReference type="Pfam" id="PF01370">
    <property type="entry name" value="Epimerase"/>
    <property type="match status" value="1"/>
</dbReference>
<evidence type="ECO:0000313" key="3">
    <source>
        <dbReference type="Proteomes" id="UP000799438"/>
    </source>
</evidence>
<protein>
    <recommendedName>
        <fullName evidence="1">NAD-dependent epimerase/dehydratase domain-containing protein</fullName>
    </recommendedName>
</protein>
<name>A0A6A6AWJ1_9PEZI</name>
<dbReference type="GO" id="GO:0005737">
    <property type="term" value="C:cytoplasm"/>
    <property type="evidence" value="ECO:0007669"/>
    <property type="project" value="TreeGrafter"/>
</dbReference>
<dbReference type="Gene3D" id="3.40.50.720">
    <property type="entry name" value="NAD(P)-binding Rossmann-like Domain"/>
    <property type="match status" value="1"/>
</dbReference>
<dbReference type="Proteomes" id="UP000799438">
    <property type="component" value="Unassembled WGS sequence"/>
</dbReference>
<accession>A0A6A6AWJ1</accession>
<evidence type="ECO:0000259" key="1">
    <source>
        <dbReference type="Pfam" id="PF01370"/>
    </source>
</evidence>
<dbReference type="InterPro" id="IPR051783">
    <property type="entry name" value="NAD(P)-dependent_oxidoreduct"/>
</dbReference>
<dbReference type="GO" id="GO:0004029">
    <property type="term" value="F:aldehyde dehydrogenase (NAD+) activity"/>
    <property type="evidence" value="ECO:0007669"/>
    <property type="project" value="TreeGrafter"/>
</dbReference>
<organism evidence="2 3">
    <name type="scientific">Aplosporella prunicola CBS 121167</name>
    <dbReference type="NCBI Taxonomy" id="1176127"/>
    <lineage>
        <taxon>Eukaryota</taxon>
        <taxon>Fungi</taxon>
        <taxon>Dikarya</taxon>
        <taxon>Ascomycota</taxon>
        <taxon>Pezizomycotina</taxon>
        <taxon>Dothideomycetes</taxon>
        <taxon>Dothideomycetes incertae sedis</taxon>
        <taxon>Botryosphaeriales</taxon>
        <taxon>Aplosporellaceae</taxon>
        <taxon>Aplosporella</taxon>
    </lineage>
</organism>
<dbReference type="PANTHER" id="PTHR48079:SF6">
    <property type="entry name" value="NAD(P)-BINDING DOMAIN-CONTAINING PROTEIN-RELATED"/>
    <property type="match status" value="1"/>
</dbReference>
<dbReference type="SUPFAM" id="SSF51735">
    <property type="entry name" value="NAD(P)-binding Rossmann-fold domains"/>
    <property type="match status" value="1"/>
</dbReference>
<keyword evidence="3" id="KW-1185">Reference proteome</keyword>
<evidence type="ECO:0000313" key="2">
    <source>
        <dbReference type="EMBL" id="KAF2135345.1"/>
    </source>
</evidence>
<feature type="domain" description="NAD-dependent epimerase/dehydratase" evidence="1">
    <location>
        <begin position="5"/>
        <end position="229"/>
    </location>
</feature>
<reference evidence="2" key="1">
    <citation type="journal article" date="2020" name="Stud. Mycol.">
        <title>101 Dothideomycetes genomes: a test case for predicting lifestyles and emergence of pathogens.</title>
        <authorList>
            <person name="Haridas S."/>
            <person name="Albert R."/>
            <person name="Binder M."/>
            <person name="Bloem J."/>
            <person name="Labutti K."/>
            <person name="Salamov A."/>
            <person name="Andreopoulos B."/>
            <person name="Baker S."/>
            <person name="Barry K."/>
            <person name="Bills G."/>
            <person name="Bluhm B."/>
            <person name="Cannon C."/>
            <person name="Castanera R."/>
            <person name="Culley D."/>
            <person name="Daum C."/>
            <person name="Ezra D."/>
            <person name="Gonzalez J."/>
            <person name="Henrissat B."/>
            <person name="Kuo A."/>
            <person name="Liang C."/>
            <person name="Lipzen A."/>
            <person name="Lutzoni F."/>
            <person name="Magnuson J."/>
            <person name="Mondo S."/>
            <person name="Nolan M."/>
            <person name="Ohm R."/>
            <person name="Pangilinan J."/>
            <person name="Park H.-J."/>
            <person name="Ramirez L."/>
            <person name="Alfaro M."/>
            <person name="Sun H."/>
            <person name="Tritt A."/>
            <person name="Yoshinaga Y."/>
            <person name="Zwiers L.-H."/>
            <person name="Turgeon B."/>
            <person name="Goodwin S."/>
            <person name="Spatafora J."/>
            <person name="Crous P."/>
            <person name="Grigoriev I."/>
        </authorList>
    </citation>
    <scope>NUCLEOTIDE SEQUENCE</scope>
    <source>
        <strain evidence="2">CBS 121167</strain>
    </source>
</reference>
<dbReference type="InterPro" id="IPR001509">
    <property type="entry name" value="Epimerase_deHydtase"/>
</dbReference>
<dbReference type="EMBL" id="ML995597">
    <property type="protein sequence ID" value="KAF2135345.1"/>
    <property type="molecule type" value="Genomic_DNA"/>
</dbReference>
<dbReference type="InterPro" id="IPR036291">
    <property type="entry name" value="NAD(P)-bd_dom_sf"/>
</dbReference>